<comment type="caution">
    <text evidence="1">Lacks conserved residue(s) required for the propagation of feature annotation.</text>
</comment>
<dbReference type="PROSITE" id="PS50110">
    <property type="entry name" value="RESPONSE_REGULATORY"/>
    <property type="match status" value="1"/>
</dbReference>
<dbReference type="Gene3D" id="3.40.50.2300">
    <property type="match status" value="1"/>
</dbReference>
<comment type="caution">
    <text evidence="3">The sequence shown here is derived from an EMBL/GenBank/DDBJ whole genome shotgun (WGS) entry which is preliminary data.</text>
</comment>
<dbReference type="AlphaFoldDB" id="A0A0G0VDQ6"/>
<dbReference type="InterPro" id="IPR011006">
    <property type="entry name" value="CheY-like_superfamily"/>
</dbReference>
<reference evidence="3 4" key="1">
    <citation type="journal article" date="2015" name="Nature">
        <title>rRNA introns, odd ribosomes, and small enigmatic genomes across a large radiation of phyla.</title>
        <authorList>
            <person name="Brown C.T."/>
            <person name="Hug L.A."/>
            <person name="Thomas B.C."/>
            <person name="Sharon I."/>
            <person name="Castelle C.J."/>
            <person name="Singh A."/>
            <person name="Wilkins M.J."/>
            <person name="Williams K.H."/>
            <person name="Banfield J.F."/>
        </authorList>
    </citation>
    <scope>NUCLEOTIDE SEQUENCE [LARGE SCALE GENOMIC DNA]</scope>
</reference>
<evidence type="ECO:0000313" key="3">
    <source>
        <dbReference type="EMBL" id="KKR99033.1"/>
    </source>
</evidence>
<accession>A0A0G0VDQ6</accession>
<feature type="domain" description="Response regulatory" evidence="2">
    <location>
        <begin position="6"/>
        <end position="122"/>
    </location>
</feature>
<organism evidence="3 4">
    <name type="scientific">Candidatus Uhrbacteria bacterium GW2011_GWC1_41_20</name>
    <dbReference type="NCBI Taxonomy" id="1618983"/>
    <lineage>
        <taxon>Bacteria</taxon>
        <taxon>Candidatus Uhriibacteriota</taxon>
    </lineage>
</organism>
<evidence type="ECO:0000256" key="1">
    <source>
        <dbReference type="PROSITE-ProRule" id="PRU00169"/>
    </source>
</evidence>
<dbReference type="GO" id="GO:0000160">
    <property type="term" value="P:phosphorelay signal transduction system"/>
    <property type="evidence" value="ECO:0007669"/>
    <property type="project" value="InterPro"/>
</dbReference>
<name>A0A0G0VDQ6_9BACT</name>
<protein>
    <submittedName>
        <fullName evidence="3">CheY-like protein</fullName>
    </submittedName>
</protein>
<dbReference type="Proteomes" id="UP000033930">
    <property type="component" value="Unassembled WGS sequence"/>
</dbReference>
<evidence type="ECO:0000259" key="2">
    <source>
        <dbReference type="PROSITE" id="PS50110"/>
    </source>
</evidence>
<sequence>MASKRSILIIIEDSYLAGLYGRKFELDGWRVDIAESYKDGIWLIAKQKPQVVLLQKECLNTDIADGVRELRALPTMQQAKIVLLAKETDREEIQRARNAGADAYLLLGHFVPHEALEKIKELVGDRE</sequence>
<dbReference type="EMBL" id="LCAW01000011">
    <property type="protein sequence ID" value="KKR99033.1"/>
    <property type="molecule type" value="Genomic_DNA"/>
</dbReference>
<evidence type="ECO:0000313" key="4">
    <source>
        <dbReference type="Proteomes" id="UP000033930"/>
    </source>
</evidence>
<proteinExistence type="predicted"/>
<dbReference type="InterPro" id="IPR001789">
    <property type="entry name" value="Sig_transdc_resp-reg_receiver"/>
</dbReference>
<gene>
    <name evidence="3" type="ORF">UU50_C0011G0012</name>
</gene>
<dbReference type="SUPFAM" id="SSF52172">
    <property type="entry name" value="CheY-like"/>
    <property type="match status" value="1"/>
</dbReference>